<evidence type="ECO:0000313" key="3">
    <source>
        <dbReference type="Proteomes" id="UP001172102"/>
    </source>
</evidence>
<dbReference type="Proteomes" id="UP001172102">
    <property type="component" value="Unassembled WGS sequence"/>
</dbReference>
<evidence type="ECO:0000313" key="2">
    <source>
        <dbReference type="EMBL" id="KAK0705526.1"/>
    </source>
</evidence>
<dbReference type="AlphaFoldDB" id="A0AA39ZXL9"/>
<comment type="caution">
    <text evidence="2">The sequence shown here is derived from an EMBL/GenBank/DDBJ whole genome shotgun (WGS) entry which is preliminary data.</text>
</comment>
<protein>
    <submittedName>
        <fullName evidence="2">Uncharacterized protein</fullName>
    </submittedName>
</protein>
<evidence type="ECO:0000256" key="1">
    <source>
        <dbReference type="SAM" id="MobiDB-lite"/>
    </source>
</evidence>
<dbReference type="EMBL" id="JAUKUA010000007">
    <property type="protein sequence ID" value="KAK0705526.1"/>
    <property type="molecule type" value="Genomic_DNA"/>
</dbReference>
<feature type="region of interest" description="Disordered" evidence="1">
    <location>
        <begin position="48"/>
        <end position="123"/>
    </location>
</feature>
<accession>A0AA39ZXL9</accession>
<keyword evidence="3" id="KW-1185">Reference proteome</keyword>
<organism evidence="2 3">
    <name type="scientific">Lasiosphaeris hirsuta</name>
    <dbReference type="NCBI Taxonomy" id="260670"/>
    <lineage>
        <taxon>Eukaryota</taxon>
        <taxon>Fungi</taxon>
        <taxon>Dikarya</taxon>
        <taxon>Ascomycota</taxon>
        <taxon>Pezizomycotina</taxon>
        <taxon>Sordariomycetes</taxon>
        <taxon>Sordariomycetidae</taxon>
        <taxon>Sordariales</taxon>
        <taxon>Lasiosphaeriaceae</taxon>
        <taxon>Lasiosphaeris</taxon>
    </lineage>
</organism>
<gene>
    <name evidence="2" type="ORF">B0H67DRAFT_594270</name>
</gene>
<feature type="compositionally biased region" description="Basic residues" evidence="1">
    <location>
        <begin position="99"/>
        <end position="109"/>
    </location>
</feature>
<feature type="region of interest" description="Disordered" evidence="1">
    <location>
        <begin position="151"/>
        <end position="199"/>
    </location>
</feature>
<reference evidence="2" key="1">
    <citation type="submission" date="2023-06" db="EMBL/GenBank/DDBJ databases">
        <title>Genome-scale phylogeny and comparative genomics of the fungal order Sordariales.</title>
        <authorList>
            <consortium name="Lawrence Berkeley National Laboratory"/>
            <person name="Hensen N."/>
            <person name="Bonometti L."/>
            <person name="Westerberg I."/>
            <person name="Brannstrom I.O."/>
            <person name="Guillou S."/>
            <person name="Cros-Aarteil S."/>
            <person name="Calhoun S."/>
            <person name="Haridas S."/>
            <person name="Kuo A."/>
            <person name="Mondo S."/>
            <person name="Pangilinan J."/>
            <person name="Riley R."/>
            <person name="Labutti K."/>
            <person name="Andreopoulos B."/>
            <person name="Lipzen A."/>
            <person name="Chen C."/>
            <person name="Yanf M."/>
            <person name="Daum C."/>
            <person name="Ng V."/>
            <person name="Clum A."/>
            <person name="Steindorff A."/>
            <person name="Ohm R."/>
            <person name="Martin F."/>
            <person name="Silar P."/>
            <person name="Natvig D."/>
            <person name="Lalanne C."/>
            <person name="Gautier V."/>
            <person name="Ament-Velasquez S.L."/>
            <person name="Kruys A."/>
            <person name="Hutchinson M.I."/>
            <person name="Powell A.J."/>
            <person name="Barry K."/>
            <person name="Miller A.N."/>
            <person name="Grigoriev I.V."/>
            <person name="Debuchy R."/>
            <person name="Gladieux P."/>
            <person name="Thoren M.H."/>
            <person name="Johannesson H."/>
        </authorList>
    </citation>
    <scope>NUCLEOTIDE SEQUENCE</scope>
    <source>
        <strain evidence="2">SMH4607-1</strain>
    </source>
</reference>
<name>A0AA39ZXL9_9PEZI</name>
<proteinExistence type="predicted"/>
<sequence>MAVCPCGTQTTRKHISRCTIAYSLVLFPTLSANLRIFNRRKKAILADTEDEGDAAHVPMPALPVPHRRPRANRPTAKGGRALLPRLRQQSPSAPNKRVLASHRRTRPTRQKAASPPKPKPAPCIQLDPEPAEEGSIKPAILNEGFCAEARGGLPSLSAPTHRRRSWSISTEERRAFPGLGGRFDSTPPSPLSWCDPDPP</sequence>